<sequence>MGRSTHRRPHVGRPRFQQHRTPHTRRRTTMAGMIGMNVEEVRTLSRQLQQASEQVKQLQSQLTSKLSGTTWVGQDQARFKSEWDGTHSTNLRNVAEALAQASQAAQQNANEQEQISR</sequence>
<comment type="caution">
    <text evidence="2">The sequence shown here is derived from an EMBL/GenBank/DDBJ whole genome shotgun (WGS) entry which is preliminary data.</text>
</comment>
<evidence type="ECO:0000313" key="2">
    <source>
        <dbReference type="EMBL" id="RYC00342.1"/>
    </source>
</evidence>
<dbReference type="EMBL" id="SDWU01000015">
    <property type="protein sequence ID" value="RYC00342.1"/>
    <property type="molecule type" value="Genomic_DNA"/>
</dbReference>
<evidence type="ECO:0000313" key="3">
    <source>
        <dbReference type="Proteomes" id="UP000293291"/>
    </source>
</evidence>
<accession>A0A4Q2SDD2</accession>
<dbReference type="AlphaFoldDB" id="A0A4Q2SDD2"/>
<evidence type="ECO:0008006" key="4">
    <source>
        <dbReference type="Google" id="ProtNLM"/>
    </source>
</evidence>
<dbReference type="InterPro" id="IPR036689">
    <property type="entry name" value="ESAT-6-like_sf"/>
</dbReference>
<dbReference type="OrthoDB" id="5244663at2"/>
<evidence type="ECO:0000256" key="1">
    <source>
        <dbReference type="SAM" id="MobiDB-lite"/>
    </source>
</evidence>
<keyword evidence="3" id="KW-1185">Reference proteome</keyword>
<dbReference type="SUPFAM" id="SSF140453">
    <property type="entry name" value="EsxAB dimer-like"/>
    <property type="match status" value="1"/>
</dbReference>
<organism evidence="2 3">
    <name type="scientific">Nocardioides ganghwensis</name>
    <dbReference type="NCBI Taxonomy" id="252230"/>
    <lineage>
        <taxon>Bacteria</taxon>
        <taxon>Bacillati</taxon>
        <taxon>Actinomycetota</taxon>
        <taxon>Actinomycetes</taxon>
        <taxon>Propionibacteriales</taxon>
        <taxon>Nocardioidaceae</taxon>
        <taxon>Nocardioides</taxon>
    </lineage>
</organism>
<feature type="region of interest" description="Disordered" evidence="1">
    <location>
        <begin position="1"/>
        <end position="27"/>
    </location>
</feature>
<protein>
    <recommendedName>
        <fullName evidence="4">WXG100 family type VII secretion target</fullName>
    </recommendedName>
</protein>
<gene>
    <name evidence="2" type="ORF">EUA07_14525</name>
</gene>
<reference evidence="2 3" key="1">
    <citation type="submission" date="2019-01" db="EMBL/GenBank/DDBJ databases">
        <title>Novel species of Nocardioides.</title>
        <authorList>
            <person name="Liu Q."/>
            <person name="Xin Y.-H."/>
        </authorList>
    </citation>
    <scope>NUCLEOTIDE SEQUENCE [LARGE SCALE GENOMIC DNA]</scope>
    <source>
        <strain evidence="2 3">CGMCC 4.6875</strain>
    </source>
</reference>
<dbReference type="Proteomes" id="UP000293291">
    <property type="component" value="Unassembled WGS sequence"/>
</dbReference>
<proteinExistence type="predicted"/>
<name>A0A4Q2SDD2_9ACTN</name>
<dbReference type="Gene3D" id="1.10.287.1060">
    <property type="entry name" value="ESAT-6-like"/>
    <property type="match status" value="1"/>
</dbReference>